<keyword evidence="1" id="KW-0472">Membrane</keyword>
<gene>
    <name evidence="2" type="ORF">BXY45_14033</name>
</gene>
<evidence type="ECO:0000256" key="1">
    <source>
        <dbReference type="SAM" id="Phobius"/>
    </source>
</evidence>
<protein>
    <recommendedName>
        <fullName evidence="4">PAP2 superfamily protein</fullName>
    </recommendedName>
</protein>
<comment type="caution">
    <text evidence="2">The sequence shown here is derived from an EMBL/GenBank/DDBJ whole genome shotgun (WGS) entry which is preliminary data.</text>
</comment>
<dbReference type="Proteomes" id="UP000245469">
    <property type="component" value="Unassembled WGS sequence"/>
</dbReference>
<feature type="transmembrane region" description="Helical" evidence="1">
    <location>
        <begin position="85"/>
        <end position="103"/>
    </location>
</feature>
<name>A0A315ZQP1_9ACTN</name>
<feature type="transmembrane region" description="Helical" evidence="1">
    <location>
        <begin position="20"/>
        <end position="39"/>
    </location>
</feature>
<evidence type="ECO:0000313" key="3">
    <source>
        <dbReference type="Proteomes" id="UP000245469"/>
    </source>
</evidence>
<feature type="transmembrane region" description="Helical" evidence="1">
    <location>
        <begin position="109"/>
        <end position="128"/>
    </location>
</feature>
<keyword evidence="1" id="KW-0812">Transmembrane</keyword>
<dbReference type="RefSeq" id="WP_109776504.1">
    <property type="nucleotide sequence ID" value="NZ_QGDQ01000040.1"/>
</dbReference>
<keyword evidence="3" id="KW-1185">Reference proteome</keyword>
<evidence type="ECO:0008006" key="4">
    <source>
        <dbReference type="Google" id="ProtNLM"/>
    </source>
</evidence>
<feature type="transmembrane region" description="Helical" evidence="1">
    <location>
        <begin position="140"/>
        <end position="165"/>
    </location>
</feature>
<feature type="transmembrane region" description="Helical" evidence="1">
    <location>
        <begin position="177"/>
        <end position="196"/>
    </location>
</feature>
<dbReference type="Gene3D" id="1.20.144.10">
    <property type="entry name" value="Phosphatidic acid phosphatase type 2/haloperoxidase"/>
    <property type="match status" value="1"/>
</dbReference>
<keyword evidence="1" id="KW-1133">Transmembrane helix</keyword>
<proteinExistence type="predicted"/>
<organism evidence="2 3">
    <name type="scientific">Quadrisphaera granulorum</name>
    <dbReference type="NCBI Taxonomy" id="317664"/>
    <lineage>
        <taxon>Bacteria</taxon>
        <taxon>Bacillati</taxon>
        <taxon>Actinomycetota</taxon>
        <taxon>Actinomycetes</taxon>
        <taxon>Kineosporiales</taxon>
        <taxon>Kineosporiaceae</taxon>
        <taxon>Quadrisphaera</taxon>
    </lineage>
</organism>
<dbReference type="EMBL" id="QGDQ01000040">
    <property type="protein sequence ID" value="PWJ47218.1"/>
    <property type="molecule type" value="Genomic_DNA"/>
</dbReference>
<evidence type="ECO:0000313" key="2">
    <source>
        <dbReference type="EMBL" id="PWJ47218.1"/>
    </source>
</evidence>
<sequence length="198" mass="19488">MPEPAAVTARPRWAVWASEALAPAVLATVLPIVVGAAAAGGRGAVLAAVGAAAAVVPGLTLVLYLVRRGRVVDHHLSDRADRPRVLAAVLVGVVASVALQVVLGAPPALLVLFGSMALLLGVCAVVSVRWKVSLHAAAGAASLGALVATFGPWPLVGLPLVGLLAVSRVVLRAHTPAQVLAGLALGALAAVAAAVVTG</sequence>
<reference evidence="2 3" key="1">
    <citation type="submission" date="2018-03" db="EMBL/GenBank/DDBJ databases">
        <title>Genomic Encyclopedia of Archaeal and Bacterial Type Strains, Phase II (KMG-II): from individual species to whole genera.</title>
        <authorList>
            <person name="Goeker M."/>
        </authorList>
    </citation>
    <scope>NUCLEOTIDE SEQUENCE [LARGE SCALE GENOMIC DNA]</scope>
    <source>
        <strain evidence="2 3">DSM 44889</strain>
    </source>
</reference>
<accession>A0A315ZQP1</accession>
<feature type="transmembrane region" description="Helical" evidence="1">
    <location>
        <begin position="45"/>
        <end position="65"/>
    </location>
</feature>
<dbReference type="AlphaFoldDB" id="A0A315ZQP1"/>